<feature type="region of interest" description="Disordered" evidence="16">
    <location>
        <begin position="219"/>
        <end position="255"/>
    </location>
</feature>
<keyword evidence="4" id="KW-0132">Cell division</keyword>
<evidence type="ECO:0000256" key="5">
    <source>
        <dbReference type="ARBA" id="ARBA00022692"/>
    </source>
</evidence>
<dbReference type="SMART" id="SM00382">
    <property type="entry name" value="AAA"/>
    <property type="match status" value="1"/>
</dbReference>
<feature type="transmembrane region" description="Helical" evidence="17">
    <location>
        <begin position="84"/>
        <end position="103"/>
    </location>
</feature>
<dbReference type="Pfam" id="PF09397">
    <property type="entry name" value="FtsK_gamma"/>
    <property type="match status" value="1"/>
</dbReference>
<feature type="domain" description="FtsK" evidence="18">
    <location>
        <begin position="555"/>
        <end position="745"/>
    </location>
</feature>
<dbReference type="InterPro" id="IPR036390">
    <property type="entry name" value="WH_DNA-bd_sf"/>
</dbReference>
<accession>A0ABX2DNL4</accession>
<dbReference type="EMBL" id="JABMKX010000006">
    <property type="protein sequence ID" value="NQX46238.1"/>
    <property type="molecule type" value="Genomic_DNA"/>
</dbReference>
<feature type="transmembrane region" description="Helical" evidence="17">
    <location>
        <begin position="170"/>
        <end position="189"/>
    </location>
</feature>
<evidence type="ECO:0000259" key="18">
    <source>
        <dbReference type="PROSITE" id="PS50901"/>
    </source>
</evidence>
<feature type="region of interest" description="Disordered" evidence="16">
    <location>
        <begin position="347"/>
        <end position="387"/>
    </location>
</feature>
<dbReference type="PANTHER" id="PTHR22683">
    <property type="entry name" value="SPORULATION PROTEIN RELATED"/>
    <property type="match status" value="1"/>
</dbReference>
<evidence type="ECO:0000256" key="11">
    <source>
        <dbReference type="ARBA" id="ARBA00023136"/>
    </source>
</evidence>
<evidence type="ECO:0000256" key="1">
    <source>
        <dbReference type="ARBA" id="ARBA00004651"/>
    </source>
</evidence>
<gene>
    <name evidence="19" type="ORF">HQN87_12935</name>
</gene>
<feature type="compositionally biased region" description="Acidic residues" evidence="16">
    <location>
        <begin position="235"/>
        <end position="248"/>
    </location>
</feature>
<evidence type="ECO:0000256" key="13">
    <source>
        <dbReference type="ARBA" id="ARBA00024986"/>
    </source>
</evidence>
<dbReference type="InterPro" id="IPR003593">
    <property type="entry name" value="AAA+_ATPase"/>
</dbReference>
<dbReference type="PROSITE" id="PS50901">
    <property type="entry name" value="FTSK"/>
    <property type="match status" value="1"/>
</dbReference>
<dbReference type="RefSeq" id="WP_173133376.1">
    <property type="nucleotide sequence ID" value="NZ_JABMKX010000006.1"/>
</dbReference>
<dbReference type="InterPro" id="IPR018541">
    <property type="entry name" value="Ftsk_gamma"/>
</dbReference>
<dbReference type="InterPro" id="IPR002543">
    <property type="entry name" value="FtsK_dom"/>
</dbReference>
<evidence type="ECO:0000256" key="14">
    <source>
        <dbReference type="ARBA" id="ARBA00025923"/>
    </source>
</evidence>
<evidence type="ECO:0000256" key="15">
    <source>
        <dbReference type="PROSITE-ProRule" id="PRU00289"/>
    </source>
</evidence>
<dbReference type="InterPro" id="IPR027417">
    <property type="entry name" value="P-loop_NTPase"/>
</dbReference>
<dbReference type="Gene3D" id="3.30.980.40">
    <property type="match status" value="1"/>
</dbReference>
<keyword evidence="9 17" id="KW-1133">Transmembrane helix</keyword>
<proteinExistence type="inferred from homology"/>
<dbReference type="InterPro" id="IPR050206">
    <property type="entry name" value="FtsK/SpoIIIE/SftA"/>
</dbReference>
<comment type="subunit">
    <text evidence="14">Homohexamer. Forms a ring that surrounds DNA.</text>
</comment>
<name>A0ABX2DNL4_9BACL</name>
<dbReference type="Proteomes" id="UP000711047">
    <property type="component" value="Unassembled WGS sequence"/>
</dbReference>
<keyword evidence="12" id="KW-0131">Cell cycle</keyword>
<comment type="function">
    <text evidence="13">Essential cell division protein that coordinates cell division and chromosome segregation. The N-terminus is involved in assembly of the cell-division machinery. The C-terminus functions as a DNA motor that moves dsDNA in an ATP-dependent manner towards the dif recombination site, which is located within the replication terminus region. Required for activation of the Xer recombinase, allowing activation of chromosome unlinking by recombination.</text>
</comment>
<feature type="transmembrane region" description="Helical" evidence="17">
    <location>
        <begin position="146"/>
        <end position="163"/>
    </location>
</feature>
<dbReference type="PANTHER" id="PTHR22683:SF41">
    <property type="entry name" value="DNA TRANSLOCASE FTSK"/>
    <property type="match status" value="1"/>
</dbReference>
<keyword evidence="5 17" id="KW-0812">Transmembrane</keyword>
<evidence type="ECO:0000256" key="3">
    <source>
        <dbReference type="ARBA" id="ARBA00022475"/>
    </source>
</evidence>
<feature type="binding site" evidence="15">
    <location>
        <begin position="572"/>
        <end position="579"/>
    </location>
    <ligand>
        <name>ATP</name>
        <dbReference type="ChEBI" id="CHEBI:30616"/>
    </ligand>
</feature>
<evidence type="ECO:0000256" key="4">
    <source>
        <dbReference type="ARBA" id="ARBA00022618"/>
    </source>
</evidence>
<sequence length="890" mass="96671">MAKRRKKKKKALLGSVLKYEIYGILLITISVIALSGEAAVGRSLSSMAGYLLGRFYFVLPLAGTFYGLMVMIHRKWPSGWNSRYTGGLLLLLSMCLMSTISAMQQKLGPLGMLHPGNVLSQIHNDLSGALSPGAGDSSVYMLGKDISGGYIGALEYAALLWLFGNLGAKLLMIVLLAISFMLITNLSYVELFTLLRVRTVKLIEGIKLRSANRPAAVPVVNSRPARSSRVTAPEPADDEDYYEDDDGSDQQLPRRGQSKLLDRVAGWFGGSARNEQPADMEDPEEALPDIIITDPRNGPVISGLAAGRGIPLEDDGEEDFPDDELEPVTPIIRDFFEHIRAEGLNAEDREEWSEFSPAARGGAVTGPGAAEQRTPAGDPASLGDSGEEALPLELDGLLETAEHSELAPIVPPPPPPKPYKLPSFRLLAKPNNGAKAGDQNDYMQTARKLEATLESFGVRAKVLEVVRGPAVTRYEIQPDIGVKVSRIVNLTDDIALALAAKDIRMEAPIPGKSAIGIEVPNAEVSVVTMREVMETQIFQDAESRLSIAFGRDISGQTIIGNLAKMPHLLVAGATGSGKSVCINGIITSILYKAKPNEVKFLMVDPKMVELNVYNGIPHLLAPVVTDPKRASLALKKIVVEMEKRYELFSKSGTRNMEGYNTLMKDNPAAVLPYIVVIVDELADLMMVAANDVEDAICRLAQMARAAGIHLIIATQRPSVDVITGLIKANIPSRIAFGVSSNVDSRTILDMPGAEKLLGRGDMLFLPMGASKPIRVQGAFMSDQEVETIVQYVSSQGEANYDESLVPEVDDTLTEDQEPQDELYEQAVQIVLEAKQASVSLLQRRMRVGYTRAARLIDSMEARGVIGPYEGSKPREVLMSLEQYQHSRLSS</sequence>
<organism evidence="19 20">
    <name type="scientific">Paenibacillus tritici</name>
    <dbReference type="NCBI Taxonomy" id="1873425"/>
    <lineage>
        <taxon>Bacteria</taxon>
        <taxon>Bacillati</taxon>
        <taxon>Bacillota</taxon>
        <taxon>Bacilli</taxon>
        <taxon>Bacillales</taxon>
        <taxon>Paenibacillaceae</taxon>
        <taxon>Paenibacillus</taxon>
    </lineage>
</organism>
<keyword evidence="7" id="KW-0159">Chromosome partition</keyword>
<evidence type="ECO:0000313" key="19">
    <source>
        <dbReference type="EMBL" id="NQX46238.1"/>
    </source>
</evidence>
<evidence type="ECO:0000256" key="2">
    <source>
        <dbReference type="ARBA" id="ARBA00006474"/>
    </source>
</evidence>
<reference evidence="19 20" key="1">
    <citation type="submission" date="2020-05" db="EMBL/GenBank/DDBJ databases">
        <title>Paenibacillus glebae, sp. nov., Paenibacillus humi sp. nov., Paenibacillus pedi sp. nov., Paenibacillus terrestris sp. nov. and Paenibacillus terricola sp. nov., isolated from a forest top soil sample.</title>
        <authorList>
            <person name="Qi S."/>
            <person name="Carlier A."/>
            <person name="Cnockaert M."/>
            <person name="Vandamme P."/>
        </authorList>
    </citation>
    <scope>NUCLEOTIDE SEQUENCE [LARGE SCALE GENOMIC DNA]</scope>
    <source>
        <strain evidence="19 20">LMG 29502</strain>
    </source>
</reference>
<evidence type="ECO:0000256" key="10">
    <source>
        <dbReference type="ARBA" id="ARBA00023125"/>
    </source>
</evidence>
<dbReference type="Pfam" id="PF01580">
    <property type="entry name" value="FtsK_SpoIIIE"/>
    <property type="match status" value="1"/>
</dbReference>
<comment type="caution">
    <text evidence="19">The sequence shown here is derived from an EMBL/GenBank/DDBJ whole genome shotgun (WGS) entry which is preliminary data.</text>
</comment>
<dbReference type="SUPFAM" id="SSF52540">
    <property type="entry name" value="P-loop containing nucleoside triphosphate hydrolases"/>
    <property type="match status" value="1"/>
</dbReference>
<dbReference type="SUPFAM" id="SSF46785">
    <property type="entry name" value="Winged helix' DNA-binding domain"/>
    <property type="match status" value="1"/>
</dbReference>
<keyword evidence="20" id="KW-1185">Reference proteome</keyword>
<comment type="similarity">
    <text evidence="2">Belongs to the FtsK/SpoIIIE/SftA family.</text>
</comment>
<evidence type="ECO:0000256" key="17">
    <source>
        <dbReference type="SAM" id="Phobius"/>
    </source>
</evidence>
<dbReference type="CDD" id="cd01127">
    <property type="entry name" value="TrwB_TraG_TraD_VirD4"/>
    <property type="match status" value="1"/>
</dbReference>
<dbReference type="InterPro" id="IPR041027">
    <property type="entry name" value="FtsK_alpha"/>
</dbReference>
<keyword evidence="3" id="KW-1003">Cell membrane</keyword>
<evidence type="ECO:0000256" key="8">
    <source>
        <dbReference type="ARBA" id="ARBA00022840"/>
    </source>
</evidence>
<dbReference type="InterPro" id="IPR025199">
    <property type="entry name" value="FtsK_4TM"/>
</dbReference>
<dbReference type="InterPro" id="IPR036388">
    <property type="entry name" value="WH-like_DNA-bd_sf"/>
</dbReference>
<dbReference type="SMART" id="SM00843">
    <property type="entry name" value="Ftsk_gamma"/>
    <property type="match status" value="1"/>
</dbReference>
<keyword evidence="11 17" id="KW-0472">Membrane</keyword>
<feature type="transmembrane region" description="Helical" evidence="17">
    <location>
        <begin position="53"/>
        <end position="72"/>
    </location>
</feature>
<keyword evidence="10" id="KW-0238">DNA-binding</keyword>
<evidence type="ECO:0000256" key="12">
    <source>
        <dbReference type="ARBA" id="ARBA00023306"/>
    </source>
</evidence>
<evidence type="ECO:0000256" key="16">
    <source>
        <dbReference type="SAM" id="MobiDB-lite"/>
    </source>
</evidence>
<keyword evidence="8 15" id="KW-0067">ATP-binding</keyword>
<dbReference type="Gene3D" id="1.10.10.10">
    <property type="entry name" value="Winged helix-like DNA-binding domain superfamily/Winged helix DNA-binding domain"/>
    <property type="match status" value="1"/>
</dbReference>
<keyword evidence="6 15" id="KW-0547">Nucleotide-binding</keyword>
<dbReference type="Gene3D" id="3.40.50.300">
    <property type="entry name" value="P-loop containing nucleotide triphosphate hydrolases"/>
    <property type="match status" value="1"/>
</dbReference>
<comment type="subcellular location">
    <subcellularLocation>
        <location evidence="1">Cell membrane</location>
        <topology evidence="1">Multi-pass membrane protein</topology>
    </subcellularLocation>
</comment>
<protein>
    <submittedName>
        <fullName evidence="19">DNA translocase FtsK 4TM domain-containing protein</fullName>
    </submittedName>
</protein>
<dbReference type="Pfam" id="PF17854">
    <property type="entry name" value="FtsK_alpha"/>
    <property type="match status" value="1"/>
</dbReference>
<evidence type="ECO:0000313" key="20">
    <source>
        <dbReference type="Proteomes" id="UP000711047"/>
    </source>
</evidence>
<evidence type="ECO:0000256" key="7">
    <source>
        <dbReference type="ARBA" id="ARBA00022829"/>
    </source>
</evidence>
<dbReference type="Pfam" id="PF13491">
    <property type="entry name" value="FtsK_4TM"/>
    <property type="match status" value="1"/>
</dbReference>
<feature type="transmembrane region" description="Helical" evidence="17">
    <location>
        <begin position="21"/>
        <end position="41"/>
    </location>
</feature>
<evidence type="ECO:0000256" key="6">
    <source>
        <dbReference type="ARBA" id="ARBA00022741"/>
    </source>
</evidence>
<evidence type="ECO:0000256" key="9">
    <source>
        <dbReference type="ARBA" id="ARBA00022989"/>
    </source>
</evidence>